<dbReference type="KEGG" id="nmk:CHR53_07120"/>
<dbReference type="AlphaFoldDB" id="A0A3Q9QXI8"/>
<proteinExistence type="predicted"/>
<accession>A0A3Q9QXI8</accession>
<organism evidence="1 2">
    <name type="scientific">Neobacillus mesonae</name>
    <dbReference type="NCBI Taxonomy" id="1193713"/>
    <lineage>
        <taxon>Bacteria</taxon>
        <taxon>Bacillati</taxon>
        <taxon>Bacillota</taxon>
        <taxon>Bacilli</taxon>
        <taxon>Bacillales</taxon>
        <taxon>Bacillaceae</taxon>
        <taxon>Neobacillus</taxon>
    </lineage>
</organism>
<name>A0A3Q9QXI8_9BACI</name>
<evidence type="ECO:0000313" key="1">
    <source>
        <dbReference type="EMBL" id="AZU61040.1"/>
    </source>
</evidence>
<reference evidence="1 2" key="1">
    <citation type="submission" date="2017-07" db="EMBL/GenBank/DDBJ databases">
        <title>The complete genome sequence of Bacillus mesonae strain H20-5, an efficient strain improving plant abiotic stress resistance.</title>
        <authorList>
            <person name="Kim S.Y."/>
            <person name="Song H."/>
            <person name="Sang M.K."/>
            <person name="Weon H.-Y."/>
            <person name="Song J."/>
        </authorList>
    </citation>
    <scope>NUCLEOTIDE SEQUENCE [LARGE SCALE GENOMIC DNA]</scope>
    <source>
        <strain evidence="1 2">H20-5</strain>
    </source>
</reference>
<dbReference type="OrthoDB" id="2938330at2"/>
<dbReference type="EMBL" id="CP022572">
    <property type="protein sequence ID" value="AZU61040.1"/>
    <property type="molecule type" value="Genomic_DNA"/>
</dbReference>
<protein>
    <submittedName>
        <fullName evidence="1">Uncharacterized protein</fullName>
    </submittedName>
</protein>
<sequence>MKFWAIAYEWQEDIYYDFEKHEDTHDLTESCFLPTREMAVEFISEELGADYEPVEIELETLNKNGTWSWSRGQVKRWDVWEDEE</sequence>
<dbReference type="RefSeq" id="WP_127485863.1">
    <property type="nucleotide sequence ID" value="NZ_CP022572.1"/>
</dbReference>
<dbReference type="Proteomes" id="UP000282892">
    <property type="component" value="Chromosome"/>
</dbReference>
<keyword evidence="2" id="KW-1185">Reference proteome</keyword>
<evidence type="ECO:0000313" key="2">
    <source>
        <dbReference type="Proteomes" id="UP000282892"/>
    </source>
</evidence>
<gene>
    <name evidence="1" type="ORF">CHR53_07120</name>
</gene>